<sequence>MSSKFPALEEIDQDLANQENTAGGSADIEDADDFLSREKAALGEDAEAFATEGAPAADDDTSKAAFEASFPSLEQDNAASSLNESGMISQPAEPYLPQQPDLAQETKEKLSLEDSQPIKEWKERRELEIQRRDEASESKRNETREKAKKSIDDFYENYNSKKDDSIEQTRNEEKKFLQERDDNLSATGNTWERIVKLIDTSNIGSKDHDKSRFKDLLLSLKNDSNAPGAAGY</sequence>
<dbReference type="GO" id="GO:0030132">
    <property type="term" value="C:clathrin coat of coated pit"/>
    <property type="evidence" value="ECO:0007669"/>
    <property type="project" value="InterPro"/>
</dbReference>
<dbReference type="EMBL" id="SWFS01000163">
    <property type="protein sequence ID" value="KAA8915483.1"/>
    <property type="molecule type" value="Genomic_DNA"/>
</dbReference>
<dbReference type="InterPro" id="IPR000996">
    <property type="entry name" value="Clathrin_L-chain"/>
</dbReference>
<evidence type="ECO:0000313" key="9">
    <source>
        <dbReference type="Proteomes" id="UP000761534"/>
    </source>
</evidence>
<dbReference type="GO" id="GO:0006886">
    <property type="term" value="P:intracellular protein transport"/>
    <property type="evidence" value="ECO:0007669"/>
    <property type="project" value="InterPro"/>
</dbReference>
<dbReference type="AlphaFoldDB" id="A0A642VBR7"/>
<evidence type="ECO:0000256" key="2">
    <source>
        <dbReference type="ARBA" id="ARBA00005263"/>
    </source>
</evidence>
<proteinExistence type="inferred from homology"/>
<organism evidence="8 9">
    <name type="scientific">Trichomonascus ciferrii</name>
    <dbReference type="NCBI Taxonomy" id="44093"/>
    <lineage>
        <taxon>Eukaryota</taxon>
        <taxon>Fungi</taxon>
        <taxon>Dikarya</taxon>
        <taxon>Ascomycota</taxon>
        <taxon>Saccharomycotina</taxon>
        <taxon>Dipodascomycetes</taxon>
        <taxon>Dipodascales</taxon>
        <taxon>Trichomonascaceae</taxon>
        <taxon>Trichomonascus</taxon>
        <taxon>Trichomonascus ciferrii complex</taxon>
    </lineage>
</organism>
<evidence type="ECO:0000256" key="7">
    <source>
        <dbReference type="SAM" id="MobiDB-lite"/>
    </source>
</evidence>
<comment type="function">
    <text evidence="6">Clathrin is the major protein of the polyhedral coat of coated pits and vesicles.</text>
</comment>
<evidence type="ECO:0000256" key="4">
    <source>
        <dbReference type="ARBA" id="ARBA00023176"/>
    </source>
</evidence>
<feature type="compositionally biased region" description="Polar residues" evidence="7">
    <location>
        <begin position="72"/>
        <end position="88"/>
    </location>
</feature>
<evidence type="ECO:0000256" key="5">
    <source>
        <dbReference type="ARBA" id="ARBA00023329"/>
    </source>
</evidence>
<keyword evidence="9" id="KW-1185">Reference proteome</keyword>
<reference evidence="8" key="1">
    <citation type="journal article" date="2019" name="G3 (Bethesda)">
        <title>Genome Assemblies of Two Rare Opportunistic Yeast Pathogens: Diutina rugosa (syn. Candida rugosa) and Trichomonascus ciferrii (syn. Candida ciferrii).</title>
        <authorList>
            <person name="Mixao V."/>
            <person name="Saus E."/>
            <person name="Hansen A.P."/>
            <person name="Lass-Florl C."/>
            <person name="Gabaldon T."/>
        </authorList>
    </citation>
    <scope>NUCLEOTIDE SEQUENCE</scope>
    <source>
        <strain evidence="8">CBS 4856</strain>
    </source>
</reference>
<dbReference type="VEuPathDB" id="FungiDB:TRICI_002404"/>
<dbReference type="PANTHER" id="PTHR10639">
    <property type="entry name" value="CLATHRIN LIGHT CHAIN"/>
    <property type="match status" value="1"/>
</dbReference>
<dbReference type="GO" id="GO:0072583">
    <property type="term" value="P:clathrin-dependent endocytosis"/>
    <property type="evidence" value="ECO:0007669"/>
    <property type="project" value="TreeGrafter"/>
</dbReference>
<evidence type="ECO:0000256" key="3">
    <source>
        <dbReference type="ARBA" id="ARBA00023136"/>
    </source>
</evidence>
<feature type="compositionally biased region" description="Basic and acidic residues" evidence="7">
    <location>
        <begin position="159"/>
        <end position="181"/>
    </location>
</feature>
<accession>A0A642VBR7</accession>
<comment type="subcellular location">
    <subcellularLocation>
        <location evidence="1 6">Cytoplasmic vesicle membrane</location>
        <topology evidence="1 6">Peripheral membrane protein</topology>
        <orientation evidence="1 6">Cytoplasmic side</orientation>
    </subcellularLocation>
    <subcellularLocation>
        <location evidence="6">Membrane</location>
        <location evidence="6">Coated pit</location>
        <topology evidence="6">Peripheral membrane protein</topology>
        <orientation evidence="6">Cytoplasmic side</orientation>
    </subcellularLocation>
    <text evidence="6">Cytoplasmic face of coated pits and vesicles.</text>
</comment>
<feature type="region of interest" description="Disordered" evidence="7">
    <location>
        <begin position="1"/>
        <end position="181"/>
    </location>
</feature>
<dbReference type="OrthoDB" id="5512at2759"/>
<comment type="similarity">
    <text evidence="2 6">Belongs to the clathrin light chain family.</text>
</comment>
<gene>
    <name evidence="8" type="ORF">TRICI_002404</name>
</gene>
<dbReference type="GO" id="GO:0005198">
    <property type="term" value="F:structural molecule activity"/>
    <property type="evidence" value="ECO:0007669"/>
    <property type="project" value="InterPro"/>
</dbReference>
<keyword evidence="3 6" id="KW-0472">Membrane</keyword>
<name>A0A642VBR7_9ASCO</name>
<protein>
    <recommendedName>
        <fullName evidence="6">Clathrin light chain</fullName>
    </recommendedName>
</protein>
<evidence type="ECO:0000256" key="6">
    <source>
        <dbReference type="RuleBase" id="RU363137"/>
    </source>
</evidence>
<evidence type="ECO:0000256" key="1">
    <source>
        <dbReference type="ARBA" id="ARBA00004180"/>
    </source>
</evidence>
<comment type="caution">
    <text evidence="8">The sequence shown here is derived from an EMBL/GenBank/DDBJ whole genome shotgun (WGS) entry which is preliminary data.</text>
</comment>
<keyword evidence="5 6" id="KW-0968">Cytoplasmic vesicle</keyword>
<dbReference type="Pfam" id="PF01086">
    <property type="entry name" value="Clathrin_lg_ch"/>
    <property type="match status" value="1"/>
</dbReference>
<keyword evidence="4 6" id="KW-0168">Coated pit</keyword>
<dbReference type="PANTHER" id="PTHR10639:SF7">
    <property type="entry name" value="CLATHRIN LIGHT CHAIN"/>
    <property type="match status" value="1"/>
</dbReference>
<dbReference type="GO" id="GO:0030130">
    <property type="term" value="C:clathrin coat of trans-Golgi network vesicle"/>
    <property type="evidence" value="ECO:0007669"/>
    <property type="project" value="InterPro"/>
</dbReference>
<dbReference type="Proteomes" id="UP000761534">
    <property type="component" value="Unassembled WGS sequence"/>
</dbReference>
<evidence type="ECO:0000313" key="8">
    <source>
        <dbReference type="EMBL" id="KAA8915483.1"/>
    </source>
</evidence>
<dbReference type="GO" id="GO:0032050">
    <property type="term" value="F:clathrin heavy chain binding"/>
    <property type="evidence" value="ECO:0007669"/>
    <property type="project" value="TreeGrafter"/>
</dbReference>
<feature type="compositionally biased region" description="Basic and acidic residues" evidence="7">
    <location>
        <begin position="104"/>
        <end position="152"/>
    </location>
</feature>